<reference evidence="5" key="1">
    <citation type="submission" date="2016-10" db="EMBL/GenBank/DDBJ databases">
        <authorList>
            <person name="Benchimol M."/>
            <person name="Almeida L.G."/>
            <person name="Vasconcelos A.T."/>
            <person name="Perreira-Neves A."/>
            <person name="Rosa I.A."/>
            <person name="Tasca T."/>
            <person name="Bogo M.R."/>
            <person name="de Souza W."/>
        </authorList>
    </citation>
    <scope>NUCLEOTIDE SEQUENCE [LARGE SCALE GENOMIC DNA]</scope>
    <source>
        <strain evidence="5">K</strain>
    </source>
</reference>
<dbReference type="Proteomes" id="UP000179807">
    <property type="component" value="Unassembled WGS sequence"/>
</dbReference>
<dbReference type="GeneID" id="94827064"/>
<dbReference type="SUPFAM" id="SSF55257">
    <property type="entry name" value="RBP11-like subunits of RNA polymerase"/>
    <property type="match status" value="1"/>
</dbReference>
<evidence type="ECO:0000256" key="3">
    <source>
        <dbReference type="SAM" id="Coils"/>
    </source>
</evidence>
<dbReference type="InterPro" id="IPR036603">
    <property type="entry name" value="RBP11-like"/>
</dbReference>
<dbReference type="AlphaFoldDB" id="A0A1J4K7V9"/>
<dbReference type="SMART" id="SM00662">
    <property type="entry name" value="RPOLD"/>
    <property type="match status" value="1"/>
</dbReference>
<dbReference type="CDD" id="cd07032">
    <property type="entry name" value="RNAP_I_II_AC40"/>
    <property type="match status" value="1"/>
</dbReference>
<feature type="coiled-coil region" evidence="3">
    <location>
        <begin position="312"/>
        <end position="339"/>
    </location>
</feature>
<evidence type="ECO:0000256" key="2">
    <source>
        <dbReference type="ARBA" id="ARBA00023163"/>
    </source>
</evidence>
<dbReference type="Gene3D" id="2.170.120.12">
    <property type="entry name" value="DNA-directed RNA polymerase, insert domain"/>
    <property type="match status" value="1"/>
</dbReference>
<dbReference type="GO" id="GO:0046983">
    <property type="term" value="F:protein dimerization activity"/>
    <property type="evidence" value="ECO:0007669"/>
    <property type="project" value="InterPro"/>
</dbReference>
<evidence type="ECO:0000259" key="4">
    <source>
        <dbReference type="SMART" id="SM00662"/>
    </source>
</evidence>
<dbReference type="Gene3D" id="3.30.1360.10">
    <property type="entry name" value="RNA polymerase, RBP11-like subunit"/>
    <property type="match status" value="1"/>
</dbReference>
<keyword evidence="6" id="KW-1185">Reference proteome</keyword>
<dbReference type="InterPro" id="IPR050518">
    <property type="entry name" value="Rpo3/RPB3_RNA_Pol_subunit"/>
</dbReference>
<dbReference type="InterPro" id="IPR022842">
    <property type="entry name" value="RNAP_Rpo3/Rpb3/RPAC1"/>
</dbReference>
<accession>A0A1J4K7V9</accession>
<dbReference type="HAMAP" id="MF_00320">
    <property type="entry name" value="RNApol_arch_Rpo3"/>
    <property type="match status" value="1"/>
</dbReference>
<dbReference type="Pfam" id="PF01193">
    <property type="entry name" value="RNA_pol_L"/>
    <property type="match status" value="1"/>
</dbReference>
<dbReference type="PANTHER" id="PTHR11800">
    <property type="entry name" value="DNA-DIRECTED RNA POLYMERASE"/>
    <property type="match status" value="1"/>
</dbReference>
<sequence>MSFGYIFNEDTCARVHTSTPTYPEVPETTIEILSYEKLSNTGEDRLVFDMVNAPPSHANALRRTLLSAVPSVALEVIGITKNNGIMPDEMLCHRLGLIPLNIEPKWLEDPKGPIPNDDSNPKTTLLFGLHVIGGDGPEPDHTDANSSWEDTNQLQPFYTGPSGLVTSSHLVWLPFPGQTESIPPVYPLHLNVPITKLRPGQEIDLTARAIKSNGKDHAKFSPVCTVFFRMVPKIEVQNEKLSDLAKEMLVNTCPKHIFDIEDANIVMPNGVRSCSSCRECIRDPQLQAYVTVGKEINRYEFTVESVGVRPAYELVQEALRILREKCEELKEAAREGEKDIKCE</sequence>
<name>A0A1J4K7V9_9EUKA</name>
<evidence type="ECO:0000256" key="1">
    <source>
        <dbReference type="ARBA" id="ARBA00022478"/>
    </source>
</evidence>
<dbReference type="OrthoDB" id="270173at2759"/>
<dbReference type="SUPFAM" id="SSF56553">
    <property type="entry name" value="Insert subdomain of RNA polymerase alpha subunit"/>
    <property type="match status" value="1"/>
</dbReference>
<evidence type="ECO:0000313" key="5">
    <source>
        <dbReference type="EMBL" id="OHT07569.1"/>
    </source>
</evidence>
<dbReference type="GO" id="GO:0006351">
    <property type="term" value="P:DNA-templated transcription"/>
    <property type="evidence" value="ECO:0007669"/>
    <property type="project" value="InterPro"/>
</dbReference>
<protein>
    <submittedName>
        <fullName evidence="5">RNA polymerase Rpb3/Rpb11 dimerization domain containing protein</fullName>
    </submittedName>
</protein>
<dbReference type="EMBL" id="MLAK01000693">
    <property type="protein sequence ID" value="OHT07569.1"/>
    <property type="molecule type" value="Genomic_DNA"/>
</dbReference>
<feature type="domain" description="DNA-directed RNA polymerase RpoA/D/Rpb3-type" evidence="4">
    <location>
        <begin position="45"/>
        <end position="332"/>
    </location>
</feature>
<dbReference type="InterPro" id="IPR011263">
    <property type="entry name" value="DNA-dir_RNA_pol_RpoA/D/Rpb3"/>
</dbReference>
<proteinExistence type="inferred from homology"/>
<evidence type="ECO:0000313" key="6">
    <source>
        <dbReference type="Proteomes" id="UP000179807"/>
    </source>
</evidence>
<dbReference type="GO" id="GO:0005666">
    <property type="term" value="C:RNA polymerase III complex"/>
    <property type="evidence" value="ECO:0007669"/>
    <property type="project" value="TreeGrafter"/>
</dbReference>
<dbReference type="GO" id="GO:0003899">
    <property type="term" value="F:DNA-directed RNA polymerase activity"/>
    <property type="evidence" value="ECO:0007669"/>
    <property type="project" value="InterPro"/>
</dbReference>
<keyword evidence="1" id="KW-0240">DNA-directed RNA polymerase</keyword>
<dbReference type="InterPro" id="IPR033901">
    <property type="entry name" value="RNAPI/III_AC40"/>
</dbReference>
<dbReference type="GO" id="GO:0005736">
    <property type="term" value="C:RNA polymerase I complex"/>
    <property type="evidence" value="ECO:0007669"/>
    <property type="project" value="TreeGrafter"/>
</dbReference>
<gene>
    <name evidence="5" type="ORF">TRFO_05214</name>
</gene>
<keyword evidence="3" id="KW-0175">Coiled coil</keyword>
<dbReference type="InterPro" id="IPR036643">
    <property type="entry name" value="RNApol_insert_sf"/>
</dbReference>
<dbReference type="VEuPathDB" id="TrichDB:TRFO_05214"/>
<keyword evidence="2" id="KW-0804">Transcription</keyword>
<dbReference type="PANTHER" id="PTHR11800:SF13">
    <property type="entry name" value="DNA-DIRECTED RNA POLYMERASES I AND III SUBUNIT RPAC1"/>
    <property type="match status" value="1"/>
</dbReference>
<dbReference type="RefSeq" id="XP_068360705.1">
    <property type="nucleotide sequence ID" value="XM_068492360.1"/>
</dbReference>
<organism evidence="5 6">
    <name type="scientific">Tritrichomonas foetus</name>
    <dbReference type="NCBI Taxonomy" id="1144522"/>
    <lineage>
        <taxon>Eukaryota</taxon>
        <taxon>Metamonada</taxon>
        <taxon>Parabasalia</taxon>
        <taxon>Tritrichomonadida</taxon>
        <taxon>Tritrichomonadidae</taxon>
        <taxon>Tritrichomonas</taxon>
    </lineage>
</organism>
<comment type="caution">
    <text evidence="5">The sequence shown here is derived from an EMBL/GenBank/DDBJ whole genome shotgun (WGS) entry which is preliminary data.</text>
</comment>